<evidence type="ECO:0000313" key="2">
    <source>
        <dbReference type="EMBL" id="EMQ95102.1"/>
    </source>
</evidence>
<dbReference type="SUPFAM" id="SSF109854">
    <property type="entry name" value="DinB/YfiT-like putative metalloenzymes"/>
    <property type="match status" value="1"/>
</dbReference>
<dbReference type="eggNOG" id="COG2318">
    <property type="taxonomic scope" value="Bacteria"/>
</dbReference>
<keyword evidence="3" id="KW-1185">Reference proteome</keyword>
<gene>
    <name evidence="2" type="ORF">D778_00099</name>
</gene>
<dbReference type="InterPro" id="IPR024775">
    <property type="entry name" value="DinB-like"/>
</dbReference>
<organism evidence="2 3">
    <name type="scientific">Xanthomarina gelatinilytica</name>
    <dbReference type="NCBI Taxonomy" id="1137281"/>
    <lineage>
        <taxon>Bacteria</taxon>
        <taxon>Pseudomonadati</taxon>
        <taxon>Bacteroidota</taxon>
        <taxon>Flavobacteriia</taxon>
        <taxon>Flavobacteriales</taxon>
        <taxon>Flavobacteriaceae</taxon>
        <taxon>Xanthomarina</taxon>
    </lineage>
</organism>
<dbReference type="EMBL" id="ANLA01000010">
    <property type="protein sequence ID" value="EMQ95102.1"/>
    <property type="molecule type" value="Genomic_DNA"/>
</dbReference>
<accession>M7MFT7</accession>
<comment type="caution">
    <text evidence="2">The sequence shown here is derived from an EMBL/GenBank/DDBJ whole genome shotgun (WGS) entry which is preliminary data.</text>
</comment>
<evidence type="ECO:0000313" key="3">
    <source>
        <dbReference type="Proteomes" id="UP000012024"/>
    </source>
</evidence>
<dbReference type="RefSeq" id="WP_007649317.1">
    <property type="nucleotide sequence ID" value="NZ_ANLA01000010.1"/>
</dbReference>
<dbReference type="Proteomes" id="UP000012024">
    <property type="component" value="Unassembled WGS sequence"/>
</dbReference>
<dbReference type="Gene3D" id="1.20.120.450">
    <property type="entry name" value="dinb family like domain"/>
    <property type="match status" value="1"/>
</dbReference>
<dbReference type="InterPro" id="IPR034660">
    <property type="entry name" value="DinB/YfiT-like"/>
</dbReference>
<evidence type="ECO:0000259" key="1">
    <source>
        <dbReference type="Pfam" id="PF12867"/>
    </source>
</evidence>
<dbReference type="GeneID" id="98641409"/>
<proteinExistence type="predicted"/>
<name>M7MFT7_9FLAO</name>
<dbReference type="Pfam" id="PF12867">
    <property type="entry name" value="DinB_2"/>
    <property type="match status" value="1"/>
</dbReference>
<feature type="domain" description="DinB-like" evidence="1">
    <location>
        <begin position="34"/>
        <end position="167"/>
    </location>
</feature>
<protein>
    <recommendedName>
        <fullName evidence="1">DinB-like domain-containing protein</fullName>
    </recommendedName>
</protein>
<dbReference type="AlphaFoldDB" id="M7MFT7"/>
<dbReference type="PATRIC" id="fig|1137281.3.peg.1533"/>
<sequence>MLYVTDLPETEYVQFYANYIKLAGKKDLISGLTASFKETLSFFESIPNDKLEYRYQDGKWTVKDILQHIIDTERIFAYRALRFARQDETVLPGFEENQYAVTAHANKRTKEDLLEEYQTVRQATICLFKSFCKDMFLQIGKASGANMSVRAVGFVTIGHEKHHCQVIKSRYL</sequence>
<reference evidence="2 3" key="1">
    <citation type="submission" date="2012-12" db="EMBL/GenBank/DDBJ databases">
        <title>Genome assembly of Formosa sp. AK20.</title>
        <authorList>
            <person name="Kumar R."/>
            <person name="Khatri I."/>
            <person name="Vaidya B."/>
            <person name="Subramanian S."/>
            <person name="Pinnaka A."/>
        </authorList>
    </citation>
    <scope>NUCLEOTIDE SEQUENCE [LARGE SCALE GENOMIC DNA]</scope>
    <source>
        <strain evidence="2 3">AK20</strain>
    </source>
</reference>